<dbReference type="InterPro" id="IPR012480">
    <property type="entry name" value="Hepar_II_III_C"/>
</dbReference>
<comment type="subcellular location">
    <subcellularLocation>
        <location evidence="1">Periplasm</location>
    </subcellularLocation>
</comment>
<evidence type="ECO:0000256" key="1">
    <source>
        <dbReference type="ARBA" id="ARBA00004418"/>
    </source>
</evidence>
<evidence type="ECO:0000259" key="6">
    <source>
        <dbReference type="Pfam" id="PF07940"/>
    </source>
</evidence>
<reference evidence="7 8" key="1">
    <citation type="submission" date="2017-08" db="EMBL/GenBank/DDBJ databases">
        <title>Substantial Increase in Enzyme Production by Combined Drug-Resistance Mutations in Paenibacillus agaridevorans.</title>
        <authorList>
            <person name="Tanaka Y."/>
            <person name="Funane K."/>
            <person name="Hosaka T."/>
            <person name="Shiwa Y."/>
            <person name="Fujita N."/>
            <person name="Miyazaki T."/>
            <person name="Yoshikawa H."/>
            <person name="Murakami K."/>
            <person name="Kasahara K."/>
            <person name="Inaoka T."/>
            <person name="Hiraga Y."/>
            <person name="Ochi K."/>
        </authorList>
    </citation>
    <scope>NUCLEOTIDE SEQUENCE [LARGE SCALE GENOMIC DNA]</scope>
    <source>
        <strain evidence="7 8">T-3040</strain>
    </source>
</reference>
<dbReference type="InterPro" id="IPR008397">
    <property type="entry name" value="Alginate_lyase_dom"/>
</dbReference>
<organism evidence="7 8">
    <name type="scientific">Paenibacillus agaridevorans</name>
    <dbReference type="NCBI Taxonomy" id="171404"/>
    <lineage>
        <taxon>Bacteria</taxon>
        <taxon>Bacillati</taxon>
        <taxon>Bacillota</taxon>
        <taxon>Bacilli</taxon>
        <taxon>Bacillales</taxon>
        <taxon>Paenibacillaceae</taxon>
        <taxon>Paenibacillus</taxon>
    </lineage>
</organism>
<sequence length="707" mass="79307">MSAPKMSLREGKKDDTLGRLVSELDAIMAASQEIPTEPGGWWHQYVCPEHHTELLFDELKEDVGRYDCPYGCVMEGEPYHGAWLVFRHQAMARFALQAAAVFAATGERRYGDYGKGIIVAYARQFPLYPVHPDAQPWMLKGRAFHQALTEAIWATTLLRAYVLLKDNGLDVETGKDDFNKFLDMLGSSMEQYHHILTVERNQPENNYTAWLNAALCCVYAASGDEVKLRSLLERKGGLLHHLEIAIQADGLEFEGSVYYHVFVLRAYMIAAEMAARFGIDLYAIRGQGARSMEGMLDVLTKLADERGWLPALHDGPYGRAPYSREIVEIFEIGYTKYRKPDYKRILAFYYKELNPESGQRDGVEYMLYGYPWGPDSVLPNKAEVNESGGRSWLLQDSGFAVLRHPDNLLSALVDYGPHGGSHGHYDKLNLMLSLAGLPLSPDPGTVPYGSELKKGWYPSTPCHNTVSVNRRSQNETAGRCLSYSAHDRVGTFISMAADDAYEDAKLKRHVAVVSDYVIDWMQVRLQEESELDWWFHFLGEPEAAGEESHWERMEQSVSLGDRDGYQYIKGIGKLRSEAASGIDEYKYASFRIRLTGERTDVGMSADDRMASISLLFPSESTLWQVESPGIATDPSVPMNGVLVRHVGTSIDLVAVYRTGAERAEIRWSSNNDNGSDSGNRVLVITTEAGCRTYELTENGLKEGETDI</sequence>
<evidence type="ECO:0000259" key="5">
    <source>
        <dbReference type="Pfam" id="PF05426"/>
    </source>
</evidence>
<dbReference type="Pfam" id="PF05426">
    <property type="entry name" value="Alginate_lyase"/>
    <property type="match status" value="1"/>
</dbReference>
<dbReference type="Gene3D" id="2.70.98.70">
    <property type="match status" value="1"/>
</dbReference>
<evidence type="ECO:0000256" key="2">
    <source>
        <dbReference type="ARBA" id="ARBA00022729"/>
    </source>
</evidence>
<accession>A0A2R5EHP1</accession>
<keyword evidence="8" id="KW-1185">Reference proteome</keyword>
<proteinExistence type="predicted"/>
<dbReference type="EMBL" id="BDQX01000036">
    <property type="protein sequence ID" value="GBG06090.1"/>
    <property type="molecule type" value="Genomic_DNA"/>
</dbReference>
<dbReference type="AlphaFoldDB" id="A0A2R5EHP1"/>
<dbReference type="Gene3D" id="1.50.10.100">
    <property type="entry name" value="Chondroitin AC/alginate lyase"/>
    <property type="match status" value="1"/>
</dbReference>
<dbReference type="Pfam" id="PF07940">
    <property type="entry name" value="Hepar_II_III_C"/>
    <property type="match status" value="1"/>
</dbReference>
<dbReference type="InterPro" id="IPR008929">
    <property type="entry name" value="Chondroitin_lyas"/>
</dbReference>
<dbReference type="RefSeq" id="WP_108991470.1">
    <property type="nucleotide sequence ID" value="NZ_BDQX01000036.1"/>
</dbReference>
<feature type="domain" description="Heparinase II/III-like C-terminal" evidence="6">
    <location>
        <begin position="389"/>
        <end position="619"/>
    </location>
</feature>
<dbReference type="PANTHER" id="PTHR39210">
    <property type="entry name" value="HEPARIN-SULFATE LYASE"/>
    <property type="match status" value="1"/>
</dbReference>
<evidence type="ECO:0000256" key="3">
    <source>
        <dbReference type="ARBA" id="ARBA00022764"/>
    </source>
</evidence>
<feature type="domain" description="Alginate lyase" evidence="5">
    <location>
        <begin position="104"/>
        <end position="304"/>
    </location>
</feature>
<keyword evidence="3" id="KW-0574">Periplasm</keyword>
<comment type="caution">
    <text evidence="7">The sequence shown here is derived from an EMBL/GenBank/DDBJ whole genome shotgun (WGS) entry which is preliminary data.</text>
</comment>
<keyword evidence="2" id="KW-0732">Signal</keyword>
<name>A0A2R5EHP1_9BACL</name>
<dbReference type="SUPFAM" id="SSF48230">
    <property type="entry name" value="Chondroitin AC/alginate lyase"/>
    <property type="match status" value="1"/>
</dbReference>
<dbReference type="PANTHER" id="PTHR39210:SF1">
    <property type="entry name" value="HEPARIN-SULFATE LYASE"/>
    <property type="match status" value="1"/>
</dbReference>
<evidence type="ECO:0000313" key="8">
    <source>
        <dbReference type="Proteomes" id="UP000245202"/>
    </source>
</evidence>
<dbReference type="GO" id="GO:0042597">
    <property type="term" value="C:periplasmic space"/>
    <property type="evidence" value="ECO:0007669"/>
    <property type="project" value="UniProtKB-SubCell"/>
</dbReference>
<dbReference type="Proteomes" id="UP000245202">
    <property type="component" value="Unassembled WGS sequence"/>
</dbReference>
<gene>
    <name evidence="7" type="ORF">PAT3040_00592</name>
</gene>
<dbReference type="GO" id="GO:0016829">
    <property type="term" value="F:lyase activity"/>
    <property type="evidence" value="ECO:0007669"/>
    <property type="project" value="UniProtKB-KW"/>
</dbReference>
<evidence type="ECO:0000313" key="7">
    <source>
        <dbReference type="EMBL" id="GBG06090.1"/>
    </source>
</evidence>
<keyword evidence="4" id="KW-0456">Lyase</keyword>
<evidence type="ECO:0000256" key="4">
    <source>
        <dbReference type="ARBA" id="ARBA00023239"/>
    </source>
</evidence>
<protein>
    <submittedName>
        <fullName evidence="7">Heparinase</fullName>
    </submittedName>
</protein>